<dbReference type="InterPro" id="IPR005135">
    <property type="entry name" value="Endo/exonuclease/phosphatase"/>
</dbReference>
<dbReference type="EnsemblMetazoa" id="HelroT162160">
    <property type="protein sequence ID" value="HelroP162160"/>
    <property type="gene ID" value="HelroG162160"/>
</dbReference>
<dbReference type="HOGENOM" id="CLU_742443_0_0_1"/>
<dbReference type="GeneID" id="20199456"/>
<proteinExistence type="predicted"/>
<dbReference type="GO" id="GO:0003824">
    <property type="term" value="F:catalytic activity"/>
    <property type="evidence" value="ECO:0007669"/>
    <property type="project" value="InterPro"/>
</dbReference>
<dbReference type="Pfam" id="PF03372">
    <property type="entry name" value="Exo_endo_phos"/>
    <property type="match status" value="1"/>
</dbReference>
<evidence type="ECO:0000313" key="2">
    <source>
        <dbReference type="EMBL" id="ESN98707.1"/>
    </source>
</evidence>
<organism evidence="3 4">
    <name type="scientific">Helobdella robusta</name>
    <name type="common">Californian leech</name>
    <dbReference type="NCBI Taxonomy" id="6412"/>
    <lineage>
        <taxon>Eukaryota</taxon>
        <taxon>Metazoa</taxon>
        <taxon>Spiralia</taxon>
        <taxon>Lophotrochozoa</taxon>
        <taxon>Annelida</taxon>
        <taxon>Clitellata</taxon>
        <taxon>Hirudinea</taxon>
        <taxon>Rhynchobdellida</taxon>
        <taxon>Glossiphoniidae</taxon>
        <taxon>Helobdella</taxon>
    </lineage>
</organism>
<dbReference type="Gene3D" id="3.60.10.10">
    <property type="entry name" value="Endonuclease/exonuclease/phosphatase"/>
    <property type="match status" value="1"/>
</dbReference>
<dbReference type="AlphaFoldDB" id="T1ESA6"/>
<dbReference type="InParanoid" id="T1ESA6"/>
<reference evidence="2 4" key="2">
    <citation type="journal article" date="2013" name="Nature">
        <title>Insights into bilaterian evolution from three spiralian genomes.</title>
        <authorList>
            <person name="Simakov O."/>
            <person name="Marletaz F."/>
            <person name="Cho S.J."/>
            <person name="Edsinger-Gonzales E."/>
            <person name="Havlak P."/>
            <person name="Hellsten U."/>
            <person name="Kuo D.H."/>
            <person name="Larsson T."/>
            <person name="Lv J."/>
            <person name="Arendt D."/>
            <person name="Savage R."/>
            <person name="Osoegawa K."/>
            <person name="de Jong P."/>
            <person name="Grimwood J."/>
            <person name="Chapman J.A."/>
            <person name="Shapiro H."/>
            <person name="Aerts A."/>
            <person name="Otillar R.P."/>
            <person name="Terry A.Y."/>
            <person name="Boore J.L."/>
            <person name="Grigoriev I.V."/>
            <person name="Lindberg D.R."/>
            <person name="Seaver E.C."/>
            <person name="Weisblat D.A."/>
            <person name="Putnam N.H."/>
            <person name="Rokhsar D.S."/>
        </authorList>
    </citation>
    <scope>NUCLEOTIDE SEQUENCE</scope>
</reference>
<dbReference type="EMBL" id="KB097143">
    <property type="protein sequence ID" value="ESN98707.1"/>
    <property type="molecule type" value="Genomic_DNA"/>
</dbReference>
<dbReference type="SUPFAM" id="SSF56219">
    <property type="entry name" value="DNase I-like"/>
    <property type="match status" value="1"/>
</dbReference>
<dbReference type="PANTHER" id="PTHR33776:SF4">
    <property type="entry name" value="ENDONUCLEASE_EXONUCLEASE_PHOSPHATASE DOMAIN-CONTAINING PROTEIN"/>
    <property type="match status" value="1"/>
</dbReference>
<dbReference type="Proteomes" id="UP000015101">
    <property type="component" value="Unassembled WGS sequence"/>
</dbReference>
<dbReference type="CTD" id="20199456"/>
<name>T1ESA6_HELRO</name>
<dbReference type="RefSeq" id="XP_009022693.1">
    <property type="nucleotide sequence ID" value="XM_009024445.1"/>
</dbReference>
<dbReference type="PANTHER" id="PTHR33776">
    <property type="entry name" value="ENDO/EXONUCLEASE/PHOSPHATASE DOMAIN-CONTAINING PROTEIN"/>
    <property type="match status" value="1"/>
</dbReference>
<sequence length="387" mass="44383">MALNTLVNSVDRNIVFNDLLFYIINKIDIFDNKNLLQRNWESMLKLKKRKLQGSKASPKAEVEDIVNLLKLAKEKGVFDKLHLYSAGSLNFPDFSGKETIDGQNLFEKFMVAVKPNDQIMHNDKNSTSTKIDSLANSIENLSAKFENIKIPMASHDTSHVAQHQMSSLHQRQFQQQPQHESEFNADVIAITETWLNDSSAHSEQIKNYNFLFKNRLARQGGGVGFFVRDDLIYITRDDLTLIMDDIEIMAIEIIRKSKNIIVFVMYRPPNMDASNSIELIHDFINKTKRTNRKITYITGDFNIDLLKNDCRNIQLDFSNMLSYNNLVPLVTNPTRITDHSATLLDNIFTNDFNSHFSGIFVSDISDHLPIFSFSNFENEVDNVGGFD</sequence>
<feature type="domain" description="Endonuclease/exonuclease/phosphatase" evidence="1">
    <location>
        <begin position="182"/>
        <end position="367"/>
    </location>
</feature>
<protein>
    <recommendedName>
        <fullName evidence="1">Endonuclease/exonuclease/phosphatase domain-containing protein</fullName>
    </recommendedName>
</protein>
<accession>T1ESA6</accession>
<reference evidence="4" key="1">
    <citation type="submission" date="2012-12" db="EMBL/GenBank/DDBJ databases">
        <authorList>
            <person name="Hellsten U."/>
            <person name="Grimwood J."/>
            <person name="Chapman J.A."/>
            <person name="Shapiro H."/>
            <person name="Aerts A."/>
            <person name="Otillar R.P."/>
            <person name="Terry A.Y."/>
            <person name="Boore J.L."/>
            <person name="Simakov O."/>
            <person name="Marletaz F."/>
            <person name="Cho S.-J."/>
            <person name="Edsinger-Gonzales E."/>
            <person name="Havlak P."/>
            <person name="Kuo D.-H."/>
            <person name="Larsson T."/>
            <person name="Lv J."/>
            <person name="Arendt D."/>
            <person name="Savage R."/>
            <person name="Osoegawa K."/>
            <person name="de Jong P."/>
            <person name="Lindberg D.R."/>
            <person name="Seaver E.C."/>
            <person name="Weisblat D.A."/>
            <person name="Putnam N.H."/>
            <person name="Grigoriev I.V."/>
            <person name="Rokhsar D.S."/>
        </authorList>
    </citation>
    <scope>NUCLEOTIDE SEQUENCE</scope>
</reference>
<dbReference type="KEGG" id="hro:HELRODRAFT_162160"/>
<keyword evidence="4" id="KW-1185">Reference proteome</keyword>
<dbReference type="eggNOG" id="KOG1075">
    <property type="taxonomic scope" value="Eukaryota"/>
</dbReference>
<dbReference type="STRING" id="6412.T1ESA6"/>
<evidence type="ECO:0000313" key="4">
    <source>
        <dbReference type="Proteomes" id="UP000015101"/>
    </source>
</evidence>
<dbReference type="EMBL" id="AMQM01001043">
    <property type="status" value="NOT_ANNOTATED_CDS"/>
    <property type="molecule type" value="Genomic_DNA"/>
</dbReference>
<dbReference type="InterPro" id="IPR036691">
    <property type="entry name" value="Endo/exonu/phosph_ase_sf"/>
</dbReference>
<gene>
    <name evidence="3" type="primary">20199456</name>
    <name evidence="2" type="ORF">HELRODRAFT_162160</name>
</gene>
<evidence type="ECO:0000313" key="3">
    <source>
        <dbReference type="EnsemblMetazoa" id="HelroP162160"/>
    </source>
</evidence>
<reference evidence="3" key="3">
    <citation type="submission" date="2015-06" db="UniProtKB">
        <authorList>
            <consortium name="EnsemblMetazoa"/>
        </authorList>
    </citation>
    <scope>IDENTIFICATION</scope>
</reference>
<dbReference type="OrthoDB" id="7477592at2759"/>
<evidence type="ECO:0000259" key="1">
    <source>
        <dbReference type="Pfam" id="PF03372"/>
    </source>
</evidence>